<dbReference type="CDD" id="cd02961">
    <property type="entry name" value="PDI_a_family"/>
    <property type="match status" value="1"/>
</dbReference>
<name>L8GZB6_ACACF</name>
<dbReference type="AlphaFoldDB" id="L8GZB6"/>
<evidence type="ECO:0000313" key="4">
    <source>
        <dbReference type="EMBL" id="ELR18302.1"/>
    </source>
</evidence>
<accession>L8GZB6</accession>
<keyword evidence="5" id="KW-1185">Reference proteome</keyword>
<dbReference type="OrthoDB" id="427280at2759"/>
<dbReference type="Pfam" id="PF00085">
    <property type="entry name" value="Thioredoxin"/>
    <property type="match status" value="1"/>
</dbReference>
<feature type="region of interest" description="Disordered" evidence="1">
    <location>
        <begin position="139"/>
        <end position="158"/>
    </location>
</feature>
<dbReference type="Gene3D" id="3.40.30.10">
    <property type="entry name" value="Glutaredoxin"/>
    <property type="match status" value="1"/>
</dbReference>
<sequence length="158" mass="17259">MSSTEKDRSLIIGFVVLVVVVIVGFAIMAKTDVKGRPDAGKTSALDPKKMTEEAAAKGYEVHFLGAAELSKVEHHNDCVVMYYADWCGYCRQALPAFLEASRITGDALMYAVESRNIPKGHPVGSFPTVIRYHTDGRTREVHKGPRTPAGYASFATTH</sequence>
<dbReference type="KEGG" id="acan:ACA1_371270"/>
<dbReference type="RefSeq" id="XP_004340322.1">
    <property type="nucleotide sequence ID" value="XM_004340274.1"/>
</dbReference>
<dbReference type="GeneID" id="14918942"/>
<evidence type="ECO:0000256" key="1">
    <source>
        <dbReference type="SAM" id="MobiDB-lite"/>
    </source>
</evidence>
<dbReference type="SUPFAM" id="SSF52833">
    <property type="entry name" value="Thioredoxin-like"/>
    <property type="match status" value="1"/>
</dbReference>
<dbReference type="VEuPathDB" id="AmoebaDB:ACA1_371270"/>
<keyword evidence="2" id="KW-0812">Transmembrane</keyword>
<reference evidence="4 5" key="1">
    <citation type="journal article" date="2013" name="Genome Biol.">
        <title>Genome of Acanthamoeba castellanii highlights extensive lateral gene transfer and early evolution of tyrosine kinase signaling.</title>
        <authorList>
            <person name="Clarke M."/>
            <person name="Lohan A.J."/>
            <person name="Liu B."/>
            <person name="Lagkouvardos I."/>
            <person name="Roy S."/>
            <person name="Zafar N."/>
            <person name="Bertelli C."/>
            <person name="Schilde C."/>
            <person name="Kianianmomeni A."/>
            <person name="Burglin T.R."/>
            <person name="Frech C."/>
            <person name="Turcotte B."/>
            <person name="Kopec K.O."/>
            <person name="Synnott J.M."/>
            <person name="Choo C."/>
            <person name="Paponov I."/>
            <person name="Finkler A."/>
            <person name="Soon Heng Tan C."/>
            <person name="Hutchins A.P."/>
            <person name="Weinmeier T."/>
            <person name="Rattei T."/>
            <person name="Chu J.S."/>
            <person name="Gimenez G."/>
            <person name="Irimia M."/>
            <person name="Rigden D.J."/>
            <person name="Fitzpatrick D.A."/>
            <person name="Lorenzo-Morales J."/>
            <person name="Bateman A."/>
            <person name="Chiu C.H."/>
            <person name="Tang P."/>
            <person name="Hegemann P."/>
            <person name="Fromm H."/>
            <person name="Raoult D."/>
            <person name="Greub G."/>
            <person name="Miranda-Saavedra D."/>
            <person name="Chen N."/>
            <person name="Nash P."/>
            <person name="Ginger M.L."/>
            <person name="Horn M."/>
            <person name="Schaap P."/>
            <person name="Caler L."/>
            <person name="Loftus B."/>
        </authorList>
    </citation>
    <scope>NUCLEOTIDE SEQUENCE [LARGE SCALE GENOMIC DNA]</scope>
    <source>
        <strain evidence="4 5">Neff</strain>
    </source>
</reference>
<feature type="transmembrane region" description="Helical" evidence="2">
    <location>
        <begin position="9"/>
        <end position="29"/>
    </location>
</feature>
<evidence type="ECO:0000259" key="3">
    <source>
        <dbReference type="Pfam" id="PF00085"/>
    </source>
</evidence>
<keyword evidence="2" id="KW-1133">Transmembrane helix</keyword>
<dbReference type="InterPro" id="IPR036249">
    <property type="entry name" value="Thioredoxin-like_sf"/>
</dbReference>
<dbReference type="Proteomes" id="UP000011083">
    <property type="component" value="Unassembled WGS sequence"/>
</dbReference>
<feature type="domain" description="Thioredoxin" evidence="3">
    <location>
        <begin position="71"/>
        <end position="148"/>
    </location>
</feature>
<dbReference type="InterPro" id="IPR013766">
    <property type="entry name" value="Thioredoxin_domain"/>
</dbReference>
<keyword evidence="2" id="KW-0472">Membrane</keyword>
<protein>
    <submittedName>
        <fullName evidence="4">Thioredoxin domain containing protein</fullName>
    </submittedName>
</protein>
<gene>
    <name evidence="4" type="ORF">ACA1_371270</name>
</gene>
<proteinExistence type="predicted"/>
<dbReference type="EMBL" id="KB007960">
    <property type="protein sequence ID" value="ELR18302.1"/>
    <property type="molecule type" value="Genomic_DNA"/>
</dbReference>
<organism evidence="4 5">
    <name type="scientific">Acanthamoeba castellanii (strain ATCC 30010 / Neff)</name>
    <dbReference type="NCBI Taxonomy" id="1257118"/>
    <lineage>
        <taxon>Eukaryota</taxon>
        <taxon>Amoebozoa</taxon>
        <taxon>Discosea</taxon>
        <taxon>Longamoebia</taxon>
        <taxon>Centramoebida</taxon>
        <taxon>Acanthamoebidae</taxon>
        <taxon>Acanthamoeba</taxon>
    </lineage>
</organism>
<evidence type="ECO:0000313" key="5">
    <source>
        <dbReference type="Proteomes" id="UP000011083"/>
    </source>
</evidence>
<evidence type="ECO:0000256" key="2">
    <source>
        <dbReference type="SAM" id="Phobius"/>
    </source>
</evidence>